<feature type="transmembrane region" description="Helical" evidence="1">
    <location>
        <begin position="86"/>
        <end position="106"/>
    </location>
</feature>
<comment type="caution">
    <text evidence="2">The sequence shown here is derived from an EMBL/GenBank/DDBJ whole genome shotgun (WGS) entry which is preliminary data.</text>
</comment>
<keyword evidence="1" id="KW-0812">Transmembrane</keyword>
<proteinExistence type="predicted"/>
<dbReference type="AlphaFoldDB" id="A0A4Q1C1K7"/>
<organism evidence="2 3">
    <name type="scientific">Aquirufa rosea</name>
    <dbReference type="NCBI Taxonomy" id="2509241"/>
    <lineage>
        <taxon>Bacteria</taxon>
        <taxon>Pseudomonadati</taxon>
        <taxon>Bacteroidota</taxon>
        <taxon>Cytophagia</taxon>
        <taxon>Cytophagales</taxon>
        <taxon>Flectobacillaceae</taxon>
        <taxon>Aquirufa</taxon>
    </lineage>
</organism>
<gene>
    <name evidence="2" type="ORF">ESB04_05140</name>
</gene>
<accession>A0A4Q1C1K7</accession>
<reference evidence="2 3" key="1">
    <citation type="submission" date="2019-01" db="EMBL/GenBank/DDBJ databases">
        <title>Cytophagaceae bacterium strain CAR-16.</title>
        <authorList>
            <person name="Chen W.-M."/>
        </authorList>
    </citation>
    <scope>NUCLEOTIDE SEQUENCE [LARGE SCALE GENOMIC DNA]</scope>
    <source>
        <strain evidence="2 3">CAR-16</strain>
    </source>
</reference>
<dbReference type="RefSeq" id="WP_129026647.1">
    <property type="nucleotide sequence ID" value="NZ_SDHY01000002.1"/>
</dbReference>
<keyword evidence="1" id="KW-0472">Membrane</keyword>
<dbReference type="OrthoDB" id="9951633at2"/>
<keyword evidence="3" id="KW-1185">Reference proteome</keyword>
<dbReference type="Proteomes" id="UP000289455">
    <property type="component" value="Unassembled WGS sequence"/>
</dbReference>
<evidence type="ECO:0000256" key="1">
    <source>
        <dbReference type="SAM" id="Phobius"/>
    </source>
</evidence>
<protein>
    <submittedName>
        <fullName evidence="2">Uncharacterized protein</fullName>
    </submittedName>
</protein>
<evidence type="ECO:0000313" key="3">
    <source>
        <dbReference type="Proteomes" id="UP000289455"/>
    </source>
</evidence>
<sequence>MSEITITTNGSLLRSRVIAIKNARTRKFLSKNLEKQDTFTLPPGNHIIEIVFRFNIFQYPPSRFSIDVPEGKHVYFDLKEKDIAQYTFPFLTMCIQMCCWTGYFTIISNDKYPLYFASLIYICQSSYYVIRMWMITKPLSRLSNGYLELYHSWEY</sequence>
<feature type="transmembrane region" description="Helical" evidence="1">
    <location>
        <begin position="112"/>
        <end position="130"/>
    </location>
</feature>
<evidence type="ECO:0000313" key="2">
    <source>
        <dbReference type="EMBL" id="RXK51037.1"/>
    </source>
</evidence>
<dbReference type="EMBL" id="SDHY01000002">
    <property type="protein sequence ID" value="RXK51037.1"/>
    <property type="molecule type" value="Genomic_DNA"/>
</dbReference>
<keyword evidence="1" id="KW-1133">Transmembrane helix</keyword>
<name>A0A4Q1C1K7_9BACT</name>